<feature type="signal peptide" evidence="1">
    <location>
        <begin position="1"/>
        <end position="19"/>
    </location>
</feature>
<sequence>MNVPVLQCILGFILLTVDGTTGCRKELFSERLGRYPDSWRILRNTSDQYLLAFYSTNPKTGSNQMCLRTISRRLDQTKPWTSKLVYGHTWDNKTLRSGTVKVGITKTNETLVFDDAFNTTYKEQVPKQEFVFQDKHDISQIIYTNFRNCIVMYSKLLGYQVWVKKEPSTAIVKIPYLCTFLYEACAGRRKHWAYDWNICPKIRPKETPNNGHTRKPRSIK</sequence>
<evidence type="ECO:0000256" key="1">
    <source>
        <dbReference type="SAM" id="SignalP"/>
    </source>
</evidence>
<keyword evidence="1" id="KW-0732">Signal</keyword>
<dbReference type="Pfam" id="PF02098">
    <property type="entry name" value="His_binding"/>
    <property type="match status" value="1"/>
</dbReference>
<dbReference type="Gene3D" id="2.40.128.20">
    <property type="match status" value="1"/>
</dbReference>
<dbReference type="SUPFAM" id="SSF50814">
    <property type="entry name" value="Lipocalins"/>
    <property type="match status" value="1"/>
</dbReference>
<dbReference type="EMBL" id="GIFC01014465">
    <property type="protein sequence ID" value="MXU96548.1"/>
    <property type="molecule type" value="Transcribed_RNA"/>
</dbReference>
<protein>
    <submittedName>
        <fullName evidence="2">Putative salivary lipocalin</fullName>
    </submittedName>
</protein>
<dbReference type="GO" id="GO:0030682">
    <property type="term" value="P:symbiont-mediated perturbation of host defenses"/>
    <property type="evidence" value="ECO:0007669"/>
    <property type="project" value="InterPro"/>
</dbReference>
<dbReference type="InterPro" id="IPR002970">
    <property type="entry name" value="Tick_his-bd"/>
</dbReference>
<reference evidence="2" key="1">
    <citation type="submission" date="2019-12" db="EMBL/GenBank/DDBJ databases">
        <title>An insight into the sialome of adult female Ixodes ricinus ticks feeding for 6 days.</title>
        <authorList>
            <person name="Perner J."/>
            <person name="Ribeiro J.M.C."/>
        </authorList>
    </citation>
    <scope>NUCLEOTIDE SEQUENCE</scope>
    <source>
        <strain evidence="2">Semi-engorged</strain>
        <tissue evidence="2">Salivary glands</tissue>
    </source>
</reference>
<feature type="chain" id="PRO_5025328418" evidence="1">
    <location>
        <begin position="20"/>
        <end position="220"/>
    </location>
</feature>
<accession>A0A6B0V5I5</accession>
<dbReference type="InterPro" id="IPR012674">
    <property type="entry name" value="Calycin"/>
</dbReference>
<name>A0A6B0V5I5_IXORI</name>
<proteinExistence type="predicted"/>
<organism evidence="2">
    <name type="scientific">Ixodes ricinus</name>
    <name type="common">Common tick</name>
    <name type="synonym">Acarus ricinus</name>
    <dbReference type="NCBI Taxonomy" id="34613"/>
    <lineage>
        <taxon>Eukaryota</taxon>
        <taxon>Metazoa</taxon>
        <taxon>Ecdysozoa</taxon>
        <taxon>Arthropoda</taxon>
        <taxon>Chelicerata</taxon>
        <taxon>Arachnida</taxon>
        <taxon>Acari</taxon>
        <taxon>Parasitiformes</taxon>
        <taxon>Ixodida</taxon>
        <taxon>Ixodoidea</taxon>
        <taxon>Ixodidae</taxon>
        <taxon>Ixodinae</taxon>
        <taxon>Ixodes</taxon>
    </lineage>
</organism>
<dbReference type="GO" id="GO:0043176">
    <property type="term" value="F:amine binding"/>
    <property type="evidence" value="ECO:0007669"/>
    <property type="project" value="InterPro"/>
</dbReference>
<evidence type="ECO:0000313" key="2">
    <source>
        <dbReference type="EMBL" id="MXU96548.1"/>
    </source>
</evidence>
<dbReference type="AlphaFoldDB" id="A0A6B0V5I5"/>